<feature type="binding site" evidence="8">
    <location>
        <position position="170"/>
    </location>
    <ligand>
        <name>guanine</name>
        <dbReference type="ChEBI" id="CHEBI:16235"/>
    </ligand>
</feature>
<organism evidence="10 11">
    <name type="scientific">Aeromonas schubertii</name>
    <dbReference type="NCBI Taxonomy" id="652"/>
    <lineage>
        <taxon>Bacteria</taxon>
        <taxon>Pseudomonadati</taxon>
        <taxon>Pseudomonadota</taxon>
        <taxon>Gammaproteobacteria</taxon>
        <taxon>Aeromonadales</taxon>
        <taxon>Aeromonadaceae</taxon>
        <taxon>Aeromonas</taxon>
    </lineage>
</organism>
<dbReference type="GO" id="GO:0032264">
    <property type="term" value="P:IMP salvage"/>
    <property type="evidence" value="ECO:0007669"/>
    <property type="project" value="TreeGrafter"/>
</dbReference>
<dbReference type="HAMAP" id="MF_01903">
    <property type="entry name" value="XGPRT"/>
    <property type="match status" value="1"/>
</dbReference>
<reference evidence="10 11" key="2">
    <citation type="journal article" date="2016" name="Genome Announc.">
        <title>Complete Genome Sequence of the Highly Virulent Aeromonas schubertii Strain WL1483, Isolated from Diseased Snakehead Fish (Channa argus) in China.</title>
        <authorList>
            <person name="Liu L."/>
            <person name="Li N."/>
            <person name="Zhang D."/>
            <person name="Fu X."/>
            <person name="Shi C."/>
            <person name="Lin Q."/>
            <person name="Hao G."/>
        </authorList>
    </citation>
    <scope>NUCLEOTIDE SEQUENCE [LARGE SCALE GENOMIC DNA]</scope>
    <source>
        <strain evidence="10 11">WL1483</strain>
    </source>
</reference>
<protein>
    <recommendedName>
        <fullName evidence="8">Xanthine-guanine phosphoribosyltransferase</fullName>
        <shortName evidence="8">XGPRT</shortName>
        <ecNumber evidence="8">2.4.2.22</ecNumber>
    </recommendedName>
    <alternativeName>
        <fullName evidence="8">Xanthine phosphoribosyltransferase</fullName>
    </alternativeName>
</protein>
<sequence>MDHSACLLASAGPLSHLQESIFARQRSAAPEVVMPKKFYVSWDNLQREARRLARRQLPVSQWKGIIAVSRGGLVPAALMARELGIRNVETLCISSYDHDNQRELVVVKPATTAGDGEGWLVVDDLVDTGGTAKAIRELYPRAKFITIFAKPQGEPLVDDFEVSIPQDTWIEQPWDMALEFMTPICDEE</sequence>
<dbReference type="EMBL" id="CP013067">
    <property type="protein sequence ID" value="ALP41877.1"/>
    <property type="molecule type" value="Genomic_DNA"/>
</dbReference>
<dbReference type="InterPro" id="IPR000836">
    <property type="entry name" value="PRTase_dom"/>
</dbReference>
<dbReference type="Pfam" id="PF00156">
    <property type="entry name" value="Pribosyltran"/>
    <property type="match status" value="1"/>
</dbReference>
<keyword evidence="4 8" id="KW-0479">Metal-binding</keyword>
<accession>A0A0S2SJJ0</accession>
<dbReference type="PANTHER" id="PTHR39563">
    <property type="entry name" value="XANTHINE PHOSPHORIBOSYLTRANSFERASE"/>
    <property type="match status" value="1"/>
</dbReference>
<evidence type="ECO:0000256" key="7">
    <source>
        <dbReference type="ARBA" id="ARBA00023136"/>
    </source>
</evidence>
<dbReference type="Proteomes" id="UP000058114">
    <property type="component" value="Chromosome"/>
</dbReference>
<dbReference type="GO" id="GO:0032265">
    <property type="term" value="P:XMP salvage"/>
    <property type="evidence" value="ECO:0007669"/>
    <property type="project" value="UniProtKB-UniRule"/>
</dbReference>
<reference evidence="11" key="1">
    <citation type="submission" date="2015-10" db="EMBL/GenBank/DDBJ databases">
        <title>Complete Genome Sequence of Aeromonas schubertii strain WL1483.</title>
        <authorList>
            <person name="Liu L."/>
        </authorList>
    </citation>
    <scope>NUCLEOTIDE SEQUENCE [LARGE SCALE GENOMIC DNA]</scope>
    <source>
        <strain evidence="11">WL1483</strain>
    </source>
</reference>
<keyword evidence="6 8" id="KW-0460">Magnesium</keyword>
<comment type="subunit">
    <text evidence="8">Homotetramer.</text>
</comment>
<feature type="binding site" evidence="8">
    <location>
        <position position="124"/>
    </location>
    <ligand>
        <name>Mg(2+)</name>
        <dbReference type="ChEBI" id="CHEBI:18420"/>
    </ligand>
</feature>
<dbReference type="AlphaFoldDB" id="A0A0S2SJJ0"/>
<feature type="binding site" evidence="8">
    <location>
        <begin position="169"/>
        <end position="170"/>
    </location>
    <ligand>
        <name>GMP</name>
        <dbReference type="ChEBI" id="CHEBI:58115"/>
    </ligand>
</feature>
<gene>
    <name evidence="8 10" type="primary">gpt</name>
    <name evidence="10" type="ORF">WL1483_2458</name>
</gene>
<dbReference type="PANTHER" id="PTHR39563:SF1">
    <property type="entry name" value="XANTHINE-GUANINE PHOSPHORIBOSYLTRANSFERASE"/>
    <property type="match status" value="1"/>
</dbReference>
<dbReference type="SUPFAM" id="SSF53271">
    <property type="entry name" value="PRTase-like"/>
    <property type="match status" value="1"/>
</dbReference>
<evidence type="ECO:0000256" key="6">
    <source>
        <dbReference type="ARBA" id="ARBA00022842"/>
    </source>
</evidence>
<keyword evidence="3 8" id="KW-0808">Transferase</keyword>
<dbReference type="GO" id="GO:0000310">
    <property type="term" value="F:xanthine phosphoribosyltransferase activity"/>
    <property type="evidence" value="ECO:0007669"/>
    <property type="project" value="UniProtKB-UniRule"/>
</dbReference>
<feature type="binding site" evidence="8">
    <location>
        <position position="102"/>
    </location>
    <ligand>
        <name>GMP</name>
        <dbReference type="ChEBI" id="CHEBI:58115"/>
    </ligand>
</feature>
<evidence type="ECO:0000256" key="5">
    <source>
        <dbReference type="ARBA" id="ARBA00022726"/>
    </source>
</evidence>
<dbReference type="InterPro" id="IPR023747">
    <property type="entry name" value="Xanthine_Guanine_PRibTrfase"/>
</dbReference>
<feature type="binding site" evidence="8">
    <location>
        <begin position="127"/>
        <end position="131"/>
    </location>
    <ligand>
        <name>GMP</name>
        <dbReference type="ChEBI" id="CHEBI:58115"/>
    </ligand>
</feature>
<comment type="pathway">
    <text evidence="8">Purine metabolism; XMP biosynthesis via salvage pathway; XMP from xanthine: step 1/1.</text>
</comment>
<evidence type="ECO:0000256" key="8">
    <source>
        <dbReference type="HAMAP-Rule" id="MF_01903"/>
    </source>
</evidence>
<name>A0A0S2SJJ0_9GAMM</name>
<keyword evidence="7 8" id="KW-0472">Membrane</keyword>
<evidence type="ECO:0000256" key="4">
    <source>
        <dbReference type="ARBA" id="ARBA00022723"/>
    </source>
</evidence>
<comment type="cofactor">
    <cofactor evidence="8">
        <name>Mg(2+)</name>
        <dbReference type="ChEBI" id="CHEBI:18420"/>
    </cofactor>
</comment>
<dbReference type="GO" id="GO:0005829">
    <property type="term" value="C:cytosol"/>
    <property type="evidence" value="ECO:0007669"/>
    <property type="project" value="TreeGrafter"/>
</dbReference>
<dbReference type="PATRIC" id="fig|652.5.peg.3370"/>
<evidence type="ECO:0000313" key="10">
    <source>
        <dbReference type="EMBL" id="ALP41877.1"/>
    </source>
</evidence>
<comment type="subcellular location">
    <subcellularLocation>
        <location evidence="8">Cell membrane</location>
        <topology evidence="8">Peripheral membrane protein</topology>
    </subcellularLocation>
</comment>
<keyword evidence="2 8" id="KW-0328">Glycosyltransferase</keyword>
<feature type="binding site" evidence="8">
    <location>
        <position position="127"/>
    </location>
    <ligand>
        <name>xanthine</name>
        <dbReference type="ChEBI" id="CHEBI:17712"/>
    </ligand>
</feature>
<dbReference type="CDD" id="cd06223">
    <property type="entry name" value="PRTases_typeI"/>
    <property type="match status" value="1"/>
</dbReference>
<dbReference type="Gene3D" id="3.40.50.2020">
    <property type="match status" value="1"/>
</dbReference>
<feature type="binding site" evidence="8">
    <location>
        <position position="170"/>
    </location>
    <ligand>
        <name>xanthine</name>
        <dbReference type="ChEBI" id="CHEBI:17712"/>
    </ligand>
</feature>
<evidence type="ECO:0000313" key="11">
    <source>
        <dbReference type="Proteomes" id="UP000058114"/>
    </source>
</evidence>
<proteinExistence type="inferred from homology"/>
<dbReference type="UniPathway" id="UPA00909">
    <property type="reaction ID" value="UER00887"/>
</dbReference>
<dbReference type="GO" id="GO:0005886">
    <property type="term" value="C:plasma membrane"/>
    <property type="evidence" value="ECO:0007669"/>
    <property type="project" value="UniProtKB-SubCell"/>
</dbReference>
<dbReference type="GO" id="GO:0006166">
    <property type="term" value="P:purine ribonucleoside salvage"/>
    <property type="evidence" value="ECO:0007669"/>
    <property type="project" value="UniProtKB-KW"/>
</dbReference>
<evidence type="ECO:0000259" key="9">
    <source>
        <dbReference type="Pfam" id="PF00156"/>
    </source>
</evidence>
<comment type="catalytic activity">
    <reaction evidence="8">
        <text>IMP + diphosphate = hypoxanthine + 5-phospho-alpha-D-ribose 1-diphosphate</text>
        <dbReference type="Rhea" id="RHEA:17973"/>
        <dbReference type="ChEBI" id="CHEBI:17368"/>
        <dbReference type="ChEBI" id="CHEBI:33019"/>
        <dbReference type="ChEBI" id="CHEBI:58017"/>
        <dbReference type="ChEBI" id="CHEBI:58053"/>
    </reaction>
</comment>
<feature type="binding site" evidence="8">
    <location>
        <begin position="70"/>
        <end position="71"/>
    </location>
    <ligand>
        <name>5-phospho-alpha-D-ribose 1-diphosphate</name>
        <dbReference type="ChEBI" id="CHEBI:58017"/>
    </ligand>
</feature>
<dbReference type="GO" id="GO:0004422">
    <property type="term" value="F:hypoxanthine phosphoribosyltransferase activity"/>
    <property type="evidence" value="ECO:0007669"/>
    <property type="project" value="TreeGrafter"/>
</dbReference>
<feature type="binding site" evidence="8">
    <location>
        <begin position="123"/>
        <end position="131"/>
    </location>
    <ligand>
        <name>5-phospho-alpha-D-ribose 1-diphosphate</name>
        <dbReference type="ChEBI" id="CHEBI:58017"/>
    </ligand>
</feature>
<comment type="catalytic activity">
    <reaction evidence="8">
        <text>GMP + diphosphate = guanine + 5-phospho-alpha-D-ribose 1-diphosphate</text>
        <dbReference type="Rhea" id="RHEA:25424"/>
        <dbReference type="ChEBI" id="CHEBI:16235"/>
        <dbReference type="ChEBI" id="CHEBI:33019"/>
        <dbReference type="ChEBI" id="CHEBI:58017"/>
        <dbReference type="ChEBI" id="CHEBI:58115"/>
    </reaction>
</comment>
<dbReference type="GO" id="GO:0052657">
    <property type="term" value="F:guanine phosphoribosyltransferase activity"/>
    <property type="evidence" value="ECO:0007669"/>
    <property type="project" value="RHEA"/>
</dbReference>
<comment type="similarity">
    <text evidence="8">Belongs to the purine/pyrimidine phosphoribosyltransferase family. XGPT subfamily.</text>
</comment>
<keyword evidence="5 8" id="KW-0660">Purine salvage</keyword>
<comment type="function">
    <text evidence="8">Purine salvage pathway enzyme that catalyzes the transfer of the ribosyl-5-phosphate group from 5-phospho-alpha-D-ribose 1-diphosphate (PRPP) to the N9 position of the 6-oxopurines guanine and xanthine to form the corresponding ribonucleotides GMP (guanosine 5'-monophosphate) and XMP (xanthosine 5'-monophosphate), with the release of PPi. To a lesser extent, also acts on hypoxanthine.</text>
</comment>
<comment type="pathway">
    <text evidence="8">Purine metabolism; GMP biosynthesis via salvage pathway; GMP from guanine: step 1/1.</text>
</comment>
<evidence type="ECO:0000256" key="3">
    <source>
        <dbReference type="ARBA" id="ARBA00022679"/>
    </source>
</evidence>
<dbReference type="KEGG" id="asr:WL1483_2458"/>
<dbReference type="UniPathway" id="UPA00602">
    <property type="reaction ID" value="UER00658"/>
</dbReference>
<comment type="catalytic activity">
    <reaction evidence="8">
        <text>XMP + diphosphate = xanthine + 5-phospho-alpha-D-ribose 1-diphosphate</text>
        <dbReference type="Rhea" id="RHEA:10800"/>
        <dbReference type="ChEBI" id="CHEBI:17712"/>
        <dbReference type="ChEBI" id="CHEBI:33019"/>
        <dbReference type="ChEBI" id="CHEBI:57464"/>
        <dbReference type="ChEBI" id="CHEBI:58017"/>
        <dbReference type="EC" id="2.4.2.22"/>
    </reaction>
</comment>
<keyword evidence="1 8" id="KW-1003">Cell membrane</keyword>
<evidence type="ECO:0000256" key="2">
    <source>
        <dbReference type="ARBA" id="ARBA00022676"/>
    </source>
</evidence>
<feature type="domain" description="Phosphoribosyltransferase" evidence="9">
    <location>
        <begin position="42"/>
        <end position="179"/>
    </location>
</feature>
<dbReference type="NCBIfam" id="NF006613">
    <property type="entry name" value="PRK09177.1"/>
    <property type="match status" value="1"/>
</dbReference>
<dbReference type="InterPro" id="IPR029057">
    <property type="entry name" value="PRTase-like"/>
</dbReference>
<evidence type="ECO:0000256" key="1">
    <source>
        <dbReference type="ARBA" id="ARBA00022475"/>
    </source>
</evidence>
<dbReference type="GO" id="GO:0000287">
    <property type="term" value="F:magnesium ion binding"/>
    <property type="evidence" value="ECO:0007669"/>
    <property type="project" value="UniProtKB-UniRule"/>
</dbReference>
<feature type="binding site" evidence="8">
    <location>
        <position position="127"/>
    </location>
    <ligand>
        <name>guanine</name>
        <dbReference type="ChEBI" id="CHEBI:16235"/>
    </ligand>
</feature>
<feature type="binding site" evidence="8">
    <location>
        <position position="102"/>
    </location>
    <ligand>
        <name>5-phospho-alpha-D-ribose 1-diphosphate</name>
        <dbReference type="ChEBI" id="CHEBI:58017"/>
    </ligand>
</feature>
<dbReference type="EC" id="2.4.2.22" evidence="8"/>
<dbReference type="GO" id="GO:0032263">
    <property type="term" value="P:GMP salvage"/>
    <property type="evidence" value="ECO:0007669"/>
    <property type="project" value="UniProtKB-UniRule"/>
</dbReference>